<dbReference type="GO" id="GO:0006893">
    <property type="term" value="P:Golgi to plasma membrane transport"/>
    <property type="evidence" value="ECO:0007669"/>
    <property type="project" value="TreeGrafter"/>
</dbReference>
<protein>
    <recommendedName>
        <fullName evidence="6">Exocyst complex component Sec3 PIP2-binding N-terminal domain-containing protein</fullName>
    </recommendedName>
</protein>
<keyword evidence="3" id="KW-0268">Exocytosis</keyword>
<feature type="compositionally biased region" description="Low complexity" evidence="5">
    <location>
        <begin position="14"/>
        <end position="29"/>
    </location>
</feature>
<keyword evidence="8" id="KW-1185">Reference proteome</keyword>
<dbReference type="EMBL" id="JAVFHQ010000004">
    <property type="protein sequence ID" value="KAK4549328.1"/>
    <property type="molecule type" value="Genomic_DNA"/>
</dbReference>
<feature type="compositionally biased region" description="Basic and acidic residues" evidence="5">
    <location>
        <begin position="848"/>
        <end position="859"/>
    </location>
</feature>
<dbReference type="Proteomes" id="UP001324427">
    <property type="component" value="Unassembled WGS sequence"/>
</dbReference>
<feature type="region of interest" description="Disordered" evidence="5">
    <location>
        <begin position="532"/>
        <end position="631"/>
    </location>
</feature>
<accession>A0AAV9JXG0</accession>
<evidence type="ECO:0000256" key="5">
    <source>
        <dbReference type="SAM" id="MobiDB-lite"/>
    </source>
</evidence>
<feature type="compositionally biased region" description="Basic and acidic residues" evidence="5">
    <location>
        <begin position="255"/>
        <end position="269"/>
    </location>
</feature>
<feature type="compositionally biased region" description="Low complexity" evidence="5">
    <location>
        <begin position="667"/>
        <end position="676"/>
    </location>
</feature>
<comment type="caution">
    <text evidence="7">The sequence shown here is derived from an EMBL/GenBank/DDBJ whole genome shotgun (WGS) entry which is preliminary data.</text>
</comment>
<evidence type="ECO:0000259" key="6">
    <source>
        <dbReference type="SMART" id="SM01313"/>
    </source>
</evidence>
<feature type="compositionally biased region" description="Basic and acidic residues" evidence="5">
    <location>
        <begin position="281"/>
        <end position="291"/>
    </location>
</feature>
<feature type="compositionally biased region" description="Low complexity" evidence="5">
    <location>
        <begin position="382"/>
        <end position="398"/>
    </location>
</feature>
<feature type="compositionally biased region" description="Basic and acidic residues" evidence="5">
    <location>
        <begin position="615"/>
        <end position="631"/>
    </location>
</feature>
<dbReference type="InterPro" id="IPR048628">
    <property type="entry name" value="Sec3_C"/>
</dbReference>
<dbReference type="GO" id="GO:0000145">
    <property type="term" value="C:exocyst"/>
    <property type="evidence" value="ECO:0007669"/>
    <property type="project" value="InterPro"/>
</dbReference>
<dbReference type="Pfam" id="PF09763">
    <property type="entry name" value="Sec3_CC"/>
    <property type="match status" value="1"/>
</dbReference>
<evidence type="ECO:0000256" key="2">
    <source>
        <dbReference type="ARBA" id="ARBA00022448"/>
    </source>
</evidence>
<evidence type="ECO:0000313" key="8">
    <source>
        <dbReference type="Proteomes" id="UP001324427"/>
    </source>
</evidence>
<dbReference type="GO" id="GO:0005886">
    <property type="term" value="C:plasma membrane"/>
    <property type="evidence" value="ECO:0007669"/>
    <property type="project" value="TreeGrafter"/>
</dbReference>
<keyword evidence="2" id="KW-0813">Transport</keyword>
<feature type="region of interest" description="Disordered" evidence="5">
    <location>
        <begin position="659"/>
        <end position="708"/>
    </location>
</feature>
<keyword evidence="4" id="KW-0175">Coiled coil</keyword>
<dbReference type="SMART" id="SM01313">
    <property type="entry name" value="Sec3-PIP2_bind"/>
    <property type="match status" value="1"/>
</dbReference>
<name>A0AAV9JXG0_9PEZI</name>
<comment type="similarity">
    <text evidence="1">Belongs to the SEC3 family.</text>
</comment>
<feature type="region of interest" description="Disordered" evidence="5">
    <location>
        <begin position="1"/>
        <end position="57"/>
    </location>
</feature>
<reference evidence="7 8" key="1">
    <citation type="submission" date="2021-11" db="EMBL/GenBank/DDBJ databases">
        <title>Black yeast isolated from Biological Soil Crust.</title>
        <authorList>
            <person name="Kurbessoian T."/>
        </authorList>
    </citation>
    <scope>NUCLEOTIDE SEQUENCE [LARGE SCALE GENOMIC DNA]</scope>
    <source>
        <strain evidence="7 8">CCFEE 5522</strain>
    </source>
</reference>
<feature type="compositionally biased region" description="Polar residues" evidence="5">
    <location>
        <begin position="410"/>
        <end position="424"/>
    </location>
</feature>
<feature type="compositionally biased region" description="Pro residues" evidence="5">
    <location>
        <begin position="319"/>
        <end position="333"/>
    </location>
</feature>
<feature type="compositionally biased region" description="Polar residues" evidence="5">
    <location>
        <begin position="482"/>
        <end position="493"/>
    </location>
</feature>
<dbReference type="Pfam" id="PF15277">
    <property type="entry name" value="Sec3-PIP2_bind"/>
    <property type="match status" value="1"/>
</dbReference>
<dbReference type="GO" id="GO:0005546">
    <property type="term" value="F:phosphatidylinositol-4,5-bisphosphate binding"/>
    <property type="evidence" value="ECO:0007669"/>
    <property type="project" value="TreeGrafter"/>
</dbReference>
<evidence type="ECO:0000313" key="7">
    <source>
        <dbReference type="EMBL" id="KAK4549328.1"/>
    </source>
</evidence>
<feature type="region of interest" description="Disordered" evidence="5">
    <location>
        <begin position="1264"/>
        <end position="1284"/>
    </location>
</feature>
<dbReference type="Gene3D" id="2.30.29.90">
    <property type="match status" value="1"/>
</dbReference>
<dbReference type="CDD" id="cd13315">
    <property type="entry name" value="PH_Sec3"/>
    <property type="match status" value="1"/>
</dbReference>
<evidence type="ECO:0000256" key="3">
    <source>
        <dbReference type="ARBA" id="ARBA00022483"/>
    </source>
</evidence>
<dbReference type="FunFam" id="2.30.29.90:FF:000003">
    <property type="entry name" value="Exocyst complex component Sec3"/>
    <property type="match status" value="1"/>
</dbReference>
<dbReference type="Pfam" id="PF20654">
    <property type="entry name" value="Sec3_C-term"/>
    <property type="match status" value="1"/>
</dbReference>
<gene>
    <name evidence="7" type="ORF">LTR36_006325</name>
</gene>
<feature type="compositionally biased region" description="Polar residues" evidence="5">
    <location>
        <begin position="460"/>
        <end position="475"/>
    </location>
</feature>
<feature type="region of interest" description="Disordered" evidence="5">
    <location>
        <begin position="744"/>
        <end position="790"/>
    </location>
</feature>
<feature type="compositionally biased region" description="Polar residues" evidence="5">
    <location>
        <begin position="440"/>
        <end position="449"/>
    </location>
</feature>
<feature type="compositionally biased region" description="Low complexity" evidence="5">
    <location>
        <begin position="39"/>
        <end position="53"/>
    </location>
</feature>
<evidence type="ECO:0000256" key="4">
    <source>
        <dbReference type="ARBA" id="ARBA00023054"/>
    </source>
</evidence>
<dbReference type="InterPro" id="IPR019160">
    <property type="entry name" value="Sec3_CC"/>
</dbReference>
<dbReference type="PANTHER" id="PTHR16092">
    <property type="entry name" value="SEC3/SYNTAXIN-RELATED"/>
    <property type="match status" value="1"/>
</dbReference>
<feature type="region of interest" description="Disordered" evidence="5">
    <location>
        <begin position="91"/>
        <end position="110"/>
    </location>
</feature>
<feature type="region of interest" description="Disordered" evidence="5">
    <location>
        <begin position="848"/>
        <end position="893"/>
    </location>
</feature>
<dbReference type="PANTHER" id="PTHR16092:SF14">
    <property type="entry name" value="EXOCYST COMPLEX COMPONENT 1 ISOFORM X1"/>
    <property type="match status" value="1"/>
</dbReference>
<dbReference type="InterPro" id="IPR028258">
    <property type="entry name" value="Sec3-PIP2_bind"/>
</dbReference>
<proteinExistence type="inferred from homology"/>
<sequence length="1714" mass="186031">MSRPPQANGYRNVSSASAAPSLTAPAMASQQRLATPTQSLRPSSPGSSAAALSRAERFEDEKRRIIESCFSKLDANGQLAESYITHIRIREDAQYPSSPPPPESAPDNKKPRLIIIAVRSTGRVRMHKARENNNGSFSIGKTWNLEEMSGIESYGDTGVPPRDEKERKFREWAGSEGFTVTITKPYYWQAGTSKEKDFFIASAVKIYRKYTKGQVPELKGFDERDKAMMMGVQPGQQLPQQAGPPPSTISPGQRAESRAESRVGSRDVSGEAPAAPQPPFAHREQSRDGSRYRQSPGPPPSIHDPNRPGSSAQSRHPADTPPRLGPTHPPTGGPRPFASQEQMRAQSREGSRQDHRPGTSPAPPYGRSALSQQQGLPPPSAPYSQSRSESPSVSSISSGREGPPKVLQVRQPSPVRQRSYQHSIDSVPEDRPVIAAQPPTEASGSNTGASLFAATRQRWMGQQQQPAARESQTGAPQLPPIETTQPLQATSEPKTPAEQRQPMTAASEASPAGIDMDDAAAIGALTSYWGPEASSAAQTTPKQHPVIQEPSSPPTPERSRRRPQMDLRNQSEVSLDLRPHPLKQGGGRTPEEGVSQYGKPREGGSIAGSAVQTPRLEEPEPEIRPLSVEKKRQSAQAELGLVGGVGKLQMPGAFDAEPLGLSPLGTPLAEAPAAAAGEEDVAEPAQPPSQAENETDAEGVRPGLGPMFKKREVANKFKKAAAAANAFKPRPGGAAEKILKAKAEREAGVSTGEVDGVSGFVPRPGAAARQESDMSVIVTPGGAEGGKDDLAVKEPVGLGLQGAGQEQSTVVIPTPKVEVSSPVSPTRALDSPAIMDGRQHLPVELRDESPSRLPEHLRTSDQQQQQDAEVEAEQALSDQREARKPLVKVRRRSNQQERNLAALGIDRSLLEGKGLAFEAALVDFGWNDSALEPRRLADLEHDLRREQGRLEAGSWLSSTTDGGYGGQREEKVQQVEALLDRAIQECDELEGLLTLYSVELGSLNEDIAFIEAQSQGLQVQSANQKLLHRELEGLVETMSLDRRVLEPLRYANLGDVAGLEVVEACVGRLYRAMVTIDPSLRSAGAGRPKSREGVTEVSSMKALREKREVYEREGAAFCQRLMLHLDQTFTAAIGDARALVMRPVSGAAAAKRLNKEAFVEARRGLWVYGPLILFAKEVNAPAWGTMVRMYYGKAQPLYAECFRENLAGWKRVVRKDTGAEEAGLLFTAVERDEVGGGGASGGGLNAAARKMTVKRSQTLAKTLRGASGGHGKNSLTEGGRHPAPGQMMSSEAFAGAMDEMAPLISQEQNFVVELFHASSLESADFLEVVSQTPPEQRVGANLLASKPVEPDREMAKRVTGVMEEVFGFFGQEMGAVLEWSVAADPIQGVGVMACLSRHTFFLQESSQEFLLQLLETLTARLQGLWGKFVDEQVRAIEDTKVKIKKRKGVIGFMKIFPPFSAAVENVFSAVAGAEDYEGPAESMGEVRRLVDEAYARINRAMFDSLKVIAKEGPAQNALPSQQLKGGADDAEDKKMLNYHILLIENMNHYIEEVDDGGREGVLAEWRGRALLERAEALEGYVGRVIRRPLGKLLDFLDSTESLMASHPSNPTAIASRPSYSRKAARNLLSQYDGKEIRRGIDTLRKRIEKHFGDADEEALAQKLVGFVCKECERSYERAMERAEHIIAEVYPPAEGEKAVEVEFTKADVQAGFRR</sequence>
<feature type="compositionally biased region" description="Basic and acidic residues" evidence="5">
    <location>
        <begin position="346"/>
        <end position="357"/>
    </location>
</feature>
<feature type="region of interest" description="Disordered" evidence="5">
    <location>
        <begin position="816"/>
        <end position="835"/>
    </location>
</feature>
<feature type="region of interest" description="Disordered" evidence="5">
    <location>
        <begin position="235"/>
        <end position="518"/>
    </location>
</feature>
<feature type="domain" description="Exocyst complex component Sec3 PIP2-binding N-terminal" evidence="6">
    <location>
        <begin position="107"/>
        <end position="210"/>
    </location>
</feature>
<evidence type="ECO:0000256" key="1">
    <source>
        <dbReference type="ARBA" id="ARBA00006518"/>
    </source>
</evidence>
<dbReference type="GO" id="GO:0006887">
    <property type="term" value="P:exocytosis"/>
    <property type="evidence" value="ECO:0007669"/>
    <property type="project" value="UniProtKB-KW"/>
</dbReference>
<organism evidence="7 8">
    <name type="scientific">Oleoguttula mirabilis</name>
    <dbReference type="NCBI Taxonomy" id="1507867"/>
    <lineage>
        <taxon>Eukaryota</taxon>
        <taxon>Fungi</taxon>
        <taxon>Dikarya</taxon>
        <taxon>Ascomycota</taxon>
        <taxon>Pezizomycotina</taxon>
        <taxon>Dothideomycetes</taxon>
        <taxon>Dothideomycetidae</taxon>
        <taxon>Mycosphaerellales</taxon>
        <taxon>Teratosphaeriaceae</taxon>
        <taxon>Oleoguttula</taxon>
    </lineage>
</organism>